<evidence type="ECO:0000256" key="2">
    <source>
        <dbReference type="ARBA" id="ARBA00022723"/>
    </source>
</evidence>
<dbReference type="GeneID" id="14551445"/>
<reference evidence="7 8" key="1">
    <citation type="submission" date="2015-12" db="EMBL/GenBank/DDBJ databases">
        <title>A stable core within a dynamic pangenome in Sulfolobus acidocaldarius.</title>
        <authorList>
            <person name="Anderson R."/>
            <person name="Kouris A."/>
            <person name="Seward C."/>
            <person name="Campbell K."/>
            <person name="Whitaker R."/>
        </authorList>
    </citation>
    <scope>NUCLEOTIDE SEQUENCE [LARGE SCALE GENOMIC DNA]</scope>
    <source>
        <strain evidence="5 8">GG12-C01-09</strain>
        <strain evidence="6 7">NG05B_CO5_07</strain>
    </source>
</reference>
<keyword evidence="4" id="KW-0456">Lyase</keyword>
<dbReference type="STRING" id="1435377.SUSAZ_04280"/>
<evidence type="ECO:0000256" key="4">
    <source>
        <dbReference type="ARBA" id="ARBA00023239"/>
    </source>
</evidence>
<accession>A0A0U3H1P6</accession>
<dbReference type="Proteomes" id="UP000060043">
    <property type="component" value="Chromosome"/>
</dbReference>
<evidence type="ECO:0000256" key="3">
    <source>
        <dbReference type="ARBA" id="ARBA00022833"/>
    </source>
</evidence>
<dbReference type="EMBL" id="CP013694">
    <property type="protein sequence ID" value="ALU28815.1"/>
    <property type="molecule type" value="Genomic_DNA"/>
</dbReference>
<dbReference type="OMA" id="FDSAHYT"/>
<dbReference type="Gene3D" id="3.30.479.10">
    <property type="entry name" value="6-pyruvoyl tetrahydropterin synthase/QueD"/>
    <property type="match status" value="1"/>
</dbReference>
<organism evidence="5 8">
    <name type="scientific">Sulfolobus acidocaldarius</name>
    <dbReference type="NCBI Taxonomy" id="2285"/>
    <lineage>
        <taxon>Archaea</taxon>
        <taxon>Thermoproteota</taxon>
        <taxon>Thermoprotei</taxon>
        <taxon>Sulfolobales</taxon>
        <taxon>Sulfolobaceae</taxon>
        <taxon>Sulfolobus</taxon>
    </lineage>
</organism>
<evidence type="ECO:0000313" key="6">
    <source>
        <dbReference type="EMBL" id="ALU31535.1"/>
    </source>
</evidence>
<evidence type="ECO:0000313" key="8">
    <source>
        <dbReference type="Proteomes" id="UP000065473"/>
    </source>
</evidence>
<name>A0A0U3H1P6_9CREN</name>
<dbReference type="InterPro" id="IPR038418">
    <property type="entry name" value="6-PTP_synth/QueD_sf"/>
</dbReference>
<keyword evidence="3" id="KW-0862">Zinc</keyword>
<protein>
    <submittedName>
        <fullName evidence="5">6-pyruvoyl tetrahydrobiopterin synthase</fullName>
    </submittedName>
</protein>
<dbReference type="SUPFAM" id="SSF55620">
    <property type="entry name" value="Tetrahydrobiopterin biosynthesis enzymes-like"/>
    <property type="match status" value="1"/>
</dbReference>
<keyword evidence="2" id="KW-0479">Metal-binding</keyword>
<dbReference type="GO" id="GO:0016829">
    <property type="term" value="F:lyase activity"/>
    <property type="evidence" value="ECO:0007669"/>
    <property type="project" value="UniProtKB-KW"/>
</dbReference>
<dbReference type="PANTHER" id="PTHR12589">
    <property type="entry name" value="PYRUVOYL TETRAHYDROBIOPTERIN SYNTHASE"/>
    <property type="match status" value="1"/>
</dbReference>
<dbReference type="GO" id="GO:0046872">
    <property type="term" value="F:metal ion binding"/>
    <property type="evidence" value="ECO:0007669"/>
    <property type="project" value="UniProtKB-KW"/>
</dbReference>
<dbReference type="OrthoDB" id="6529at2157"/>
<dbReference type="Pfam" id="PF01242">
    <property type="entry name" value="PTPS"/>
    <property type="match status" value="1"/>
</dbReference>
<dbReference type="PaxDb" id="1435377-SUSAZ_04280"/>
<dbReference type="PANTHER" id="PTHR12589:SF7">
    <property type="entry name" value="6-PYRUVOYL TETRAHYDROBIOPTERIN SYNTHASE"/>
    <property type="match status" value="1"/>
</dbReference>
<dbReference type="InterPro" id="IPR007115">
    <property type="entry name" value="6-PTP_synth/QueD"/>
</dbReference>
<evidence type="ECO:0000313" key="7">
    <source>
        <dbReference type="Proteomes" id="UP000060043"/>
    </source>
</evidence>
<evidence type="ECO:0000313" key="5">
    <source>
        <dbReference type="EMBL" id="ALU28815.1"/>
    </source>
</evidence>
<gene>
    <name evidence="5" type="ORF">ATY89_01770</name>
    <name evidence="6" type="ORF">ATZ20_04805</name>
</gene>
<dbReference type="AlphaFoldDB" id="A0A0U3H1P6"/>
<comment type="cofactor">
    <cofactor evidence="1">
        <name>Zn(2+)</name>
        <dbReference type="ChEBI" id="CHEBI:29105"/>
    </cofactor>
</comment>
<dbReference type="EMBL" id="CP013695">
    <property type="protein sequence ID" value="ALU31535.1"/>
    <property type="molecule type" value="Genomic_DNA"/>
</dbReference>
<evidence type="ECO:0000256" key="1">
    <source>
        <dbReference type="ARBA" id="ARBA00001947"/>
    </source>
</evidence>
<proteinExistence type="predicted"/>
<sequence length="139" mass="16158">MKVVIGVEGFSFDSAHYTLSSKGNDQIHGHTYKLSVEIEGQDVDKNSGFVIDFMILTKIIHEVIREWDHKLIIPSRDARKIELKGPFKVEYKIIEEDFPTVEYIGSEIAKDIYEKLEKKFKVRVKIYEGENSYALIEYP</sequence>
<dbReference type="Proteomes" id="UP000065473">
    <property type="component" value="Chromosome"/>
</dbReference>
<dbReference type="RefSeq" id="WP_011277798.1">
    <property type="nucleotide sequence ID" value="NZ_BHWZ01000001.1"/>
</dbReference>